<dbReference type="Proteomes" id="UP000828048">
    <property type="component" value="Chromosome 11"/>
</dbReference>
<protein>
    <submittedName>
        <fullName evidence="1">Uncharacterized protein</fullName>
    </submittedName>
</protein>
<proteinExistence type="predicted"/>
<keyword evidence="2" id="KW-1185">Reference proteome</keyword>
<sequence>MGLVRSANGQSATANGDCSLHRAIAQSLTASPVLLVTHGFSRSEIRKKDSLLFVNYDANHYDVLEVNHNNFDSCDDKNFIMNVTEGEDSLFNLTEAKTYYFISNRDHCLQGDLKVSITVLGTSVNTTPPPETSIGRGRGLPMVLRLSCGGGGGGGGGLMLVVSA</sequence>
<evidence type="ECO:0000313" key="2">
    <source>
        <dbReference type="Proteomes" id="UP000828048"/>
    </source>
</evidence>
<name>A0ACB7YMU5_9ERIC</name>
<organism evidence="1 2">
    <name type="scientific">Vaccinium darrowii</name>
    <dbReference type="NCBI Taxonomy" id="229202"/>
    <lineage>
        <taxon>Eukaryota</taxon>
        <taxon>Viridiplantae</taxon>
        <taxon>Streptophyta</taxon>
        <taxon>Embryophyta</taxon>
        <taxon>Tracheophyta</taxon>
        <taxon>Spermatophyta</taxon>
        <taxon>Magnoliopsida</taxon>
        <taxon>eudicotyledons</taxon>
        <taxon>Gunneridae</taxon>
        <taxon>Pentapetalae</taxon>
        <taxon>asterids</taxon>
        <taxon>Ericales</taxon>
        <taxon>Ericaceae</taxon>
        <taxon>Vaccinioideae</taxon>
        <taxon>Vaccinieae</taxon>
        <taxon>Vaccinium</taxon>
    </lineage>
</organism>
<accession>A0ACB7YMU5</accession>
<dbReference type="EMBL" id="CM037161">
    <property type="protein sequence ID" value="KAH7854503.1"/>
    <property type="molecule type" value="Genomic_DNA"/>
</dbReference>
<reference evidence="1 2" key="1">
    <citation type="journal article" date="2021" name="Hortic Res">
        <title>High-quality reference genome and annotation aids understanding of berry development for evergreen blueberry (Vaccinium darrowii).</title>
        <authorList>
            <person name="Yu J."/>
            <person name="Hulse-Kemp A.M."/>
            <person name="Babiker E."/>
            <person name="Staton M."/>
        </authorList>
    </citation>
    <scope>NUCLEOTIDE SEQUENCE [LARGE SCALE GENOMIC DNA]</scope>
    <source>
        <strain evidence="2">cv. NJ 8807/NJ 8810</strain>
        <tissue evidence="1">Young leaf</tissue>
    </source>
</reference>
<gene>
    <name evidence="1" type="ORF">Vadar_014569</name>
</gene>
<evidence type="ECO:0000313" key="1">
    <source>
        <dbReference type="EMBL" id="KAH7854503.1"/>
    </source>
</evidence>
<comment type="caution">
    <text evidence="1">The sequence shown here is derived from an EMBL/GenBank/DDBJ whole genome shotgun (WGS) entry which is preliminary data.</text>
</comment>